<sequence>MDQLQEFMDMLTGNFNNAEQFNRKKQGGSADFPFARHCNTVCNHKIKNLPENFKGIFLVEESYYTVGDSTRASSHLFLFTQEEQRIKLTSYEIPDGCDKNTFSYESMPETEYTSLKQSEKFSPAFYEQKDGVWEGGSVSMFSPVLKFTLFERFSPQKLEVSETMEVNGKRTLGYDEPIIYVKV</sequence>
<dbReference type="Proteomes" id="UP000623678">
    <property type="component" value="Unassembled WGS sequence"/>
</dbReference>
<dbReference type="Gene3D" id="2.40.128.590">
    <property type="entry name" value="CpcT/CpeT domain"/>
    <property type="match status" value="1"/>
</dbReference>
<accession>A0A926ELU8</accession>
<dbReference type="AlphaFoldDB" id="A0A926ELU8"/>
<organism evidence="1 2">
    <name type="scientific">Youxingia wuxianensis</name>
    <dbReference type="NCBI Taxonomy" id="2763678"/>
    <lineage>
        <taxon>Bacteria</taxon>
        <taxon>Bacillati</taxon>
        <taxon>Bacillota</taxon>
        <taxon>Clostridia</taxon>
        <taxon>Eubacteriales</taxon>
        <taxon>Oscillospiraceae</taxon>
        <taxon>Youxingia</taxon>
    </lineage>
</organism>
<dbReference type="EMBL" id="JACRTD010000001">
    <property type="protein sequence ID" value="MBC8584076.1"/>
    <property type="molecule type" value="Genomic_DNA"/>
</dbReference>
<dbReference type="InterPro" id="IPR038672">
    <property type="entry name" value="CpcT/CpeT_sf"/>
</dbReference>
<dbReference type="RefSeq" id="WP_262393931.1">
    <property type="nucleotide sequence ID" value="NZ_JACRTD010000001.1"/>
</dbReference>
<reference evidence="1" key="1">
    <citation type="submission" date="2020-08" db="EMBL/GenBank/DDBJ databases">
        <title>Genome public.</title>
        <authorList>
            <person name="Liu C."/>
            <person name="Sun Q."/>
        </authorList>
    </citation>
    <scope>NUCLEOTIDE SEQUENCE</scope>
    <source>
        <strain evidence="1">NSJ-64</strain>
    </source>
</reference>
<evidence type="ECO:0000313" key="2">
    <source>
        <dbReference type="Proteomes" id="UP000623678"/>
    </source>
</evidence>
<gene>
    <name evidence="1" type="ORF">H8705_00565</name>
</gene>
<proteinExistence type="predicted"/>
<protein>
    <submittedName>
        <fullName evidence="1">Uncharacterized protein</fullName>
    </submittedName>
</protein>
<name>A0A926ELU8_9FIRM</name>
<evidence type="ECO:0000313" key="1">
    <source>
        <dbReference type="EMBL" id="MBC8584076.1"/>
    </source>
</evidence>
<comment type="caution">
    <text evidence="1">The sequence shown here is derived from an EMBL/GenBank/DDBJ whole genome shotgun (WGS) entry which is preliminary data.</text>
</comment>
<keyword evidence="2" id="KW-1185">Reference proteome</keyword>